<dbReference type="Proteomes" id="UP000683925">
    <property type="component" value="Unassembled WGS sequence"/>
</dbReference>
<feature type="compositionally biased region" description="Polar residues" evidence="1">
    <location>
        <begin position="141"/>
        <end position="156"/>
    </location>
</feature>
<name>A0A8S1SVF8_PAROT</name>
<comment type="caution">
    <text evidence="2">The sequence shown here is derived from an EMBL/GenBank/DDBJ whole genome shotgun (WGS) entry which is preliminary data.</text>
</comment>
<dbReference type="OMA" id="FTYMAQQ"/>
<accession>A0A8S1SVF8</accession>
<dbReference type="AlphaFoldDB" id="A0A8S1SVF8"/>
<dbReference type="EMBL" id="CAJJDP010000016">
    <property type="protein sequence ID" value="CAD8144875.1"/>
    <property type="molecule type" value="Genomic_DNA"/>
</dbReference>
<sequence length="171" mass="19801">MGSSLCFQDSQKSNNELKLRCNKQYRLNGPPHLFKPTPIVSVLMFDEQIEKEESPQTEILESLNNKQNVQQFTYMAQQSEEIDSTQSKPWIKKTYAIQTINVSNFKNDENNNKNNNYQLKNSSREQNISSEKYKNLKEDSNVSIQLGHSGSISNNTFDKKQLKTNCQNKNK</sequence>
<organism evidence="2 3">
    <name type="scientific">Paramecium octaurelia</name>
    <dbReference type="NCBI Taxonomy" id="43137"/>
    <lineage>
        <taxon>Eukaryota</taxon>
        <taxon>Sar</taxon>
        <taxon>Alveolata</taxon>
        <taxon>Ciliophora</taxon>
        <taxon>Intramacronucleata</taxon>
        <taxon>Oligohymenophorea</taxon>
        <taxon>Peniculida</taxon>
        <taxon>Parameciidae</taxon>
        <taxon>Paramecium</taxon>
    </lineage>
</organism>
<keyword evidence="3" id="KW-1185">Reference proteome</keyword>
<evidence type="ECO:0000313" key="3">
    <source>
        <dbReference type="Proteomes" id="UP000683925"/>
    </source>
</evidence>
<proteinExistence type="predicted"/>
<feature type="compositionally biased region" description="Low complexity" evidence="1">
    <location>
        <begin position="112"/>
        <end position="121"/>
    </location>
</feature>
<dbReference type="OrthoDB" id="307737at2759"/>
<reference evidence="2" key="1">
    <citation type="submission" date="2021-01" db="EMBL/GenBank/DDBJ databases">
        <authorList>
            <consortium name="Genoscope - CEA"/>
            <person name="William W."/>
        </authorList>
    </citation>
    <scope>NUCLEOTIDE SEQUENCE</scope>
</reference>
<protein>
    <submittedName>
        <fullName evidence="2">Uncharacterized protein</fullName>
    </submittedName>
</protein>
<evidence type="ECO:0000256" key="1">
    <source>
        <dbReference type="SAM" id="MobiDB-lite"/>
    </source>
</evidence>
<gene>
    <name evidence="2" type="ORF">POCTA_138.1.T0160378</name>
</gene>
<evidence type="ECO:0000313" key="2">
    <source>
        <dbReference type="EMBL" id="CAD8144875.1"/>
    </source>
</evidence>
<feature type="region of interest" description="Disordered" evidence="1">
    <location>
        <begin position="106"/>
        <end position="171"/>
    </location>
</feature>
<feature type="compositionally biased region" description="Basic and acidic residues" evidence="1">
    <location>
        <begin position="131"/>
        <end position="140"/>
    </location>
</feature>